<dbReference type="CDD" id="cd19051">
    <property type="entry name" value="LGIC_TM_cation"/>
    <property type="match status" value="1"/>
</dbReference>
<dbReference type="FunFam" id="2.70.170.10:FF:000028">
    <property type="entry name" value="AcetylCholine Receptor"/>
    <property type="match status" value="1"/>
</dbReference>
<keyword evidence="5" id="KW-0406">Ion transport</keyword>
<keyword evidence="3 5" id="KW-1133">Transmembrane helix</keyword>
<sequence>MRLYVYFCILPFFEVSRTFKPVKEELMVEQHIFVNYSKWAVPKLNSTAPLVVTMGSSLMDLIGLHEATDVLECTLYVGMQWKDEYLEWSDTNFEVDGIVVDKDKIWLPDIVLLNGIGDSQRLRNLQPFVYITRKGEITWWAGGRLETKCTFDVSNYPFDTQICIMQFEPWVLKVDKVVYQTRNGISILEHYHKNGEWEIIQILDKMSLKDYGYGPRSRYEIQITVRRRYLYHVVNIVIPVVILSLINICAFIIPPSSGEKMTVCVSILLSFAVYITVINTEMPKTSINLSIFGVLLCFQMFLSGASIVFASIILHIHLVSSAEMCCWIGKSRKSTGKKEDITSENGHDDKDNIIRNQTLAKRLDRIFVICYVFINIISFAVYAAASLS</sequence>
<evidence type="ECO:0000259" key="6">
    <source>
        <dbReference type="Pfam" id="PF02931"/>
    </source>
</evidence>
<dbReference type="PROSITE" id="PS00236">
    <property type="entry name" value="NEUROTR_ION_CHANNEL"/>
    <property type="match status" value="1"/>
</dbReference>
<dbReference type="InterPro" id="IPR038050">
    <property type="entry name" value="Neuro_actylchol_rec"/>
</dbReference>
<dbReference type="Gene3D" id="2.70.170.10">
    <property type="entry name" value="Neurotransmitter-gated ion-channel ligand-binding domain"/>
    <property type="match status" value="1"/>
</dbReference>
<dbReference type="AlphaFoldDB" id="A0AA89BLE3"/>
<feature type="domain" description="Neurotransmitter-gated ion-channel transmembrane" evidence="7">
    <location>
        <begin position="236"/>
        <end position="328"/>
    </location>
</feature>
<keyword evidence="5" id="KW-0407">Ion channel</keyword>
<accession>A0AA89BLE3</accession>
<dbReference type="SUPFAM" id="SSF90112">
    <property type="entry name" value="Neurotransmitter-gated ion-channel transmembrane pore"/>
    <property type="match status" value="1"/>
</dbReference>
<proteinExistence type="inferred from homology"/>
<evidence type="ECO:0000259" key="7">
    <source>
        <dbReference type="Pfam" id="PF02932"/>
    </source>
</evidence>
<feature type="transmembrane region" description="Helical" evidence="5">
    <location>
        <begin position="229"/>
        <end position="253"/>
    </location>
</feature>
<protein>
    <submittedName>
        <fullName evidence="8">Uncharacterized protein</fullName>
    </submittedName>
</protein>
<evidence type="ECO:0000256" key="5">
    <source>
        <dbReference type="RuleBase" id="RU000687"/>
    </source>
</evidence>
<dbReference type="InterPro" id="IPR006201">
    <property type="entry name" value="Neur_channel"/>
</dbReference>
<evidence type="ECO:0000256" key="3">
    <source>
        <dbReference type="ARBA" id="ARBA00022989"/>
    </source>
</evidence>
<comment type="similarity">
    <text evidence="5">Belongs to the ligand-gated ion channel (TC 1.A.9) family.</text>
</comment>
<dbReference type="InterPro" id="IPR006029">
    <property type="entry name" value="Neurotrans-gated_channel_TM"/>
</dbReference>
<dbReference type="InterPro" id="IPR018000">
    <property type="entry name" value="Neurotransmitter_ion_chnl_CS"/>
</dbReference>
<keyword evidence="5" id="KW-0813">Transport</keyword>
<dbReference type="InterPro" id="IPR006202">
    <property type="entry name" value="Neur_chan_lig-bd"/>
</dbReference>
<feature type="transmembrane region" description="Helical" evidence="5">
    <location>
        <begin position="289"/>
        <end position="314"/>
    </location>
</feature>
<keyword evidence="2 5" id="KW-0812">Transmembrane</keyword>
<evidence type="ECO:0000256" key="4">
    <source>
        <dbReference type="ARBA" id="ARBA00023136"/>
    </source>
</evidence>
<feature type="transmembrane region" description="Helical" evidence="5">
    <location>
        <begin position="366"/>
        <end position="385"/>
    </location>
</feature>
<dbReference type="PRINTS" id="PR00252">
    <property type="entry name" value="NRIONCHANNEL"/>
</dbReference>
<dbReference type="Gene3D" id="1.20.58.390">
    <property type="entry name" value="Neurotransmitter-gated ion-channel transmembrane domain"/>
    <property type="match status" value="1"/>
</dbReference>
<name>A0AA89BLE3_PINIB</name>
<gene>
    <name evidence="8" type="ORF">FSP39_002318</name>
</gene>
<dbReference type="Proteomes" id="UP001186944">
    <property type="component" value="Unassembled WGS sequence"/>
</dbReference>
<dbReference type="GO" id="GO:0016020">
    <property type="term" value="C:membrane"/>
    <property type="evidence" value="ECO:0007669"/>
    <property type="project" value="UniProtKB-SubCell"/>
</dbReference>
<evidence type="ECO:0000313" key="8">
    <source>
        <dbReference type="EMBL" id="KAK3083735.1"/>
    </source>
</evidence>
<dbReference type="EMBL" id="VSWD01000013">
    <property type="protein sequence ID" value="KAK3083735.1"/>
    <property type="molecule type" value="Genomic_DNA"/>
</dbReference>
<comment type="caution">
    <text evidence="8">The sequence shown here is derived from an EMBL/GenBank/DDBJ whole genome shotgun (WGS) entry which is preliminary data.</text>
</comment>
<dbReference type="InterPro" id="IPR036719">
    <property type="entry name" value="Neuro-gated_channel_TM_sf"/>
</dbReference>
<reference evidence="8" key="1">
    <citation type="submission" date="2019-08" db="EMBL/GenBank/DDBJ databases">
        <title>The improved chromosome-level genome for the pearl oyster Pinctada fucata martensii using PacBio sequencing and Hi-C.</title>
        <authorList>
            <person name="Zheng Z."/>
        </authorList>
    </citation>
    <scope>NUCLEOTIDE SEQUENCE</scope>
    <source>
        <strain evidence="8">ZZ-2019</strain>
        <tissue evidence="8">Adductor muscle</tissue>
    </source>
</reference>
<dbReference type="InterPro" id="IPR036734">
    <property type="entry name" value="Neur_chan_lig-bd_sf"/>
</dbReference>
<dbReference type="CDD" id="cd18989">
    <property type="entry name" value="LGIC_ECD_cation"/>
    <property type="match status" value="1"/>
</dbReference>
<evidence type="ECO:0000313" key="9">
    <source>
        <dbReference type="Proteomes" id="UP001186944"/>
    </source>
</evidence>
<keyword evidence="4 5" id="KW-0472">Membrane</keyword>
<dbReference type="GO" id="GO:0004888">
    <property type="term" value="F:transmembrane signaling receptor activity"/>
    <property type="evidence" value="ECO:0007669"/>
    <property type="project" value="InterPro"/>
</dbReference>
<keyword evidence="9" id="KW-1185">Reference proteome</keyword>
<feature type="transmembrane region" description="Helical" evidence="5">
    <location>
        <begin position="260"/>
        <end position="277"/>
    </location>
</feature>
<dbReference type="PANTHER" id="PTHR18945">
    <property type="entry name" value="NEUROTRANSMITTER GATED ION CHANNEL"/>
    <property type="match status" value="1"/>
</dbReference>
<feature type="domain" description="Neurotransmitter-gated ion-channel ligand-binding" evidence="6">
    <location>
        <begin position="30"/>
        <end position="228"/>
    </location>
</feature>
<dbReference type="GO" id="GO:0005230">
    <property type="term" value="F:extracellular ligand-gated monoatomic ion channel activity"/>
    <property type="evidence" value="ECO:0007669"/>
    <property type="project" value="InterPro"/>
</dbReference>
<evidence type="ECO:0000256" key="2">
    <source>
        <dbReference type="ARBA" id="ARBA00022692"/>
    </source>
</evidence>
<dbReference type="SUPFAM" id="SSF63712">
    <property type="entry name" value="Nicotinic receptor ligand binding domain-like"/>
    <property type="match status" value="1"/>
</dbReference>
<organism evidence="8 9">
    <name type="scientific">Pinctada imbricata</name>
    <name type="common">Atlantic pearl-oyster</name>
    <name type="synonym">Pinctada martensii</name>
    <dbReference type="NCBI Taxonomy" id="66713"/>
    <lineage>
        <taxon>Eukaryota</taxon>
        <taxon>Metazoa</taxon>
        <taxon>Spiralia</taxon>
        <taxon>Lophotrochozoa</taxon>
        <taxon>Mollusca</taxon>
        <taxon>Bivalvia</taxon>
        <taxon>Autobranchia</taxon>
        <taxon>Pteriomorphia</taxon>
        <taxon>Pterioida</taxon>
        <taxon>Pterioidea</taxon>
        <taxon>Pteriidae</taxon>
        <taxon>Pinctada</taxon>
    </lineage>
</organism>
<dbReference type="Pfam" id="PF02931">
    <property type="entry name" value="Neur_chan_LBD"/>
    <property type="match status" value="1"/>
</dbReference>
<comment type="subcellular location">
    <subcellularLocation>
        <location evidence="1">Membrane</location>
        <topology evidence="1">Multi-pass membrane protein</topology>
    </subcellularLocation>
</comment>
<evidence type="ECO:0000256" key="1">
    <source>
        <dbReference type="ARBA" id="ARBA00004141"/>
    </source>
</evidence>
<dbReference type="Pfam" id="PF02932">
    <property type="entry name" value="Neur_chan_memb"/>
    <property type="match status" value="1"/>
</dbReference>